<evidence type="ECO:0000313" key="2">
    <source>
        <dbReference type="EMBL" id="KHO28167.1"/>
    </source>
</evidence>
<name>A0ABR4Z190_9MYCO</name>
<keyword evidence="2" id="KW-0808">Transferase</keyword>
<protein>
    <submittedName>
        <fullName evidence="2">Methyltransferase</fullName>
    </submittedName>
</protein>
<dbReference type="GO" id="GO:0032259">
    <property type="term" value="P:methylation"/>
    <property type="evidence" value="ECO:0007669"/>
    <property type="project" value="UniProtKB-KW"/>
</dbReference>
<proteinExistence type="predicted"/>
<keyword evidence="2" id="KW-0489">Methyltransferase</keyword>
<organism evidence="2 3">
    <name type="scientific">Mycolicibacterium setense</name>
    <dbReference type="NCBI Taxonomy" id="431269"/>
    <lineage>
        <taxon>Bacteria</taxon>
        <taxon>Bacillati</taxon>
        <taxon>Actinomycetota</taxon>
        <taxon>Actinomycetes</taxon>
        <taxon>Mycobacteriales</taxon>
        <taxon>Mycobacteriaceae</taxon>
        <taxon>Mycolicibacterium</taxon>
    </lineage>
</organism>
<dbReference type="EMBL" id="JTLZ01000001">
    <property type="protein sequence ID" value="KHO28167.1"/>
    <property type="molecule type" value="Genomic_DNA"/>
</dbReference>
<dbReference type="Pfam" id="PF13649">
    <property type="entry name" value="Methyltransf_25"/>
    <property type="match status" value="1"/>
</dbReference>
<dbReference type="Proteomes" id="UP000031004">
    <property type="component" value="Unassembled WGS sequence"/>
</dbReference>
<dbReference type="GO" id="GO:0008168">
    <property type="term" value="F:methyltransferase activity"/>
    <property type="evidence" value="ECO:0007669"/>
    <property type="project" value="UniProtKB-KW"/>
</dbReference>
<sequence length="228" mass="24723">MTTPTNPFDDPAHVAMYAKRAGQMVPALADIHRLVGVLIEERAPSDARLLVLGAGGGLETKALAETHPGWTFDAVDPSAAMLDLAVQTLGSDASRVTMHNGYIDDAPLGLFDAATSLLTLHFLTPDERLRTATEVRRRLTPGAPFVVMHLSIAHRHEAERQTWIDRHVAYLVATGIDPADAQKARVAIESGVPVVSPEEDRTILEEAGFSDVADFFLAFNFRGWVGYA</sequence>
<accession>A0ABR4Z190</accession>
<comment type="caution">
    <text evidence="2">The sequence shown here is derived from an EMBL/GenBank/DDBJ whole genome shotgun (WGS) entry which is preliminary data.</text>
</comment>
<evidence type="ECO:0000259" key="1">
    <source>
        <dbReference type="Pfam" id="PF13649"/>
    </source>
</evidence>
<dbReference type="InterPro" id="IPR041698">
    <property type="entry name" value="Methyltransf_25"/>
</dbReference>
<dbReference type="Gene3D" id="3.40.50.150">
    <property type="entry name" value="Vaccinia Virus protein VP39"/>
    <property type="match status" value="1"/>
</dbReference>
<keyword evidence="3" id="KW-1185">Reference proteome</keyword>
<dbReference type="InterPro" id="IPR029063">
    <property type="entry name" value="SAM-dependent_MTases_sf"/>
</dbReference>
<gene>
    <name evidence="2" type="ORF">QQ44_01015</name>
</gene>
<evidence type="ECO:0000313" key="3">
    <source>
        <dbReference type="Proteomes" id="UP000031004"/>
    </source>
</evidence>
<feature type="domain" description="Methyltransferase" evidence="1">
    <location>
        <begin position="50"/>
        <end position="142"/>
    </location>
</feature>
<dbReference type="SUPFAM" id="SSF53335">
    <property type="entry name" value="S-adenosyl-L-methionine-dependent methyltransferases"/>
    <property type="match status" value="1"/>
</dbReference>
<reference evidence="2 3" key="1">
    <citation type="submission" date="2014-11" db="EMBL/GenBank/DDBJ databases">
        <title>Mycobacterium setense Manresensis Genome.</title>
        <authorList>
            <person name="Rech G."/>
            <person name="Sumoy L."/>
        </authorList>
    </citation>
    <scope>NUCLEOTIDE SEQUENCE [LARGE SCALE GENOMIC DNA]</scope>
    <source>
        <strain evidence="2 3">Manresensis</strain>
    </source>
</reference>
<dbReference type="RefSeq" id="WP_039313024.1">
    <property type="nucleotide sequence ID" value="NZ_JTLZ01000001.1"/>
</dbReference>